<evidence type="ECO:0000313" key="4">
    <source>
        <dbReference type="Proteomes" id="UP000051952"/>
    </source>
</evidence>
<evidence type="ECO:0000256" key="2">
    <source>
        <dbReference type="SAM" id="Phobius"/>
    </source>
</evidence>
<feature type="transmembrane region" description="Helical" evidence="2">
    <location>
        <begin position="1361"/>
        <end position="1384"/>
    </location>
</feature>
<feature type="transmembrane region" description="Helical" evidence="2">
    <location>
        <begin position="455"/>
        <end position="474"/>
    </location>
</feature>
<organism evidence="3 4">
    <name type="scientific">Bodo saltans</name>
    <name type="common">Flagellated protozoan</name>
    <dbReference type="NCBI Taxonomy" id="75058"/>
    <lineage>
        <taxon>Eukaryota</taxon>
        <taxon>Discoba</taxon>
        <taxon>Euglenozoa</taxon>
        <taxon>Kinetoplastea</taxon>
        <taxon>Metakinetoplastina</taxon>
        <taxon>Eubodonida</taxon>
        <taxon>Bodonidae</taxon>
        <taxon>Bodo</taxon>
    </lineage>
</organism>
<feature type="transmembrane region" description="Helical" evidence="2">
    <location>
        <begin position="528"/>
        <end position="551"/>
    </location>
</feature>
<dbReference type="OrthoDB" id="272131at2759"/>
<feature type="transmembrane region" description="Helical" evidence="2">
    <location>
        <begin position="1326"/>
        <end position="1349"/>
    </location>
</feature>
<dbReference type="VEuPathDB" id="TriTrypDB:BSAL_34795"/>
<feature type="transmembrane region" description="Helical" evidence="2">
    <location>
        <begin position="486"/>
        <end position="507"/>
    </location>
</feature>
<feature type="transmembrane region" description="Helical" evidence="2">
    <location>
        <begin position="752"/>
        <end position="771"/>
    </location>
</feature>
<feature type="compositionally biased region" description="Low complexity" evidence="1">
    <location>
        <begin position="1202"/>
        <end position="1218"/>
    </location>
</feature>
<accession>A0A0S4JP25</accession>
<evidence type="ECO:0000313" key="3">
    <source>
        <dbReference type="EMBL" id="CUG91924.1"/>
    </source>
</evidence>
<feature type="transmembrane region" description="Helical" evidence="2">
    <location>
        <begin position="825"/>
        <end position="844"/>
    </location>
</feature>
<feature type="transmembrane region" description="Helical" evidence="2">
    <location>
        <begin position="718"/>
        <end position="740"/>
    </location>
</feature>
<feature type="transmembrane region" description="Helical" evidence="2">
    <location>
        <begin position="1098"/>
        <end position="1115"/>
    </location>
</feature>
<feature type="transmembrane region" description="Helical" evidence="2">
    <location>
        <begin position="650"/>
        <end position="671"/>
    </location>
</feature>
<gene>
    <name evidence="3" type="ORF">BSAL_34795</name>
</gene>
<feature type="region of interest" description="Disordered" evidence="1">
    <location>
        <begin position="1192"/>
        <end position="1219"/>
    </location>
</feature>
<sequence>MLKCLLLHARKKGGQQSWTPSATASGVSPSVGLSGYETLNLIHRPLPLDDVVDYEEDFGPSIVLQREYFPKRLRDRLAFDIAPLAYSDLELRKAKEQLASQMNKELYGANIPADTPNDVPFMTSVDPDTREVTSARYLFNDERMAFCERFDQFFGTEHQLFSLMEASAVLHGCDNDNSKEAYLKLFLNLDRDTIDDEVERLRSCRTDLKDANEMLKQRKRMLTDDEDDDEAAEGEDGAAKEAAQKLPNEFLEYAPLVKSYLAHAQGQSRTVSADVSSVGSSERVANKVRWRQLLLKIAEEDYHKLNAVEMSDARALNDQLHTTKFFDLKLGDVVREIVHRTKRSTTGGSLHGGSQLDRSASHPEGRSSDMKSDAQMEFVHSYQVLKFSHTPFINAALLQFTTCLTIFSKIIIEGRYSKVISFASQSKKKHTKNQPPRKKKQPATMFRIGRNPSNAGAFLLWASLSTATLIVQIICDLYQEAAPEFPLPPLLLQSVISVVAASGLVIASGRRSYPNSFHYYQPFVGGDTFTAMQILGYLSVASGVLINIGFWKVQHTSTFRGVLSCAGVLMVFGNVMLMSSLDHYKTKCDARLSTSPAARSVSPKCPTAPQSKNIYAEATQQHLRHPPPLKLNTALPPQLPFLASPANRTMLLVIFMCILGNTAPAAIATMVPSVADLVMSVQLVLHVLAALLVHVVIGCRHTPEYRLFMPVPRGSFKLAFTQGFAWFTFSIGLQGSLFVIRTGTTVDFFFHLIYAVSITSAVSIFSLLLFVRMWPFHKRASIANDAGRGGGRSPVEQEASPLQLNSARSYRTGTTEYFIVHHGRFTASFVAVLGSLFVISISYVRLYPDHIREYVSTDFFVSSTVVEGMRVCQLVTILFLLALPPLTHSIGALIFPGEFDLWAPFTGSKVYIALQALGWTVHTLSVICAVAVMSTGPESAVVFACLLSFSQLFIHASLHVFEPNEASFDNRPLSPRRGPQSPRSSSTVLRTLNGELMLSVVLAVGGLTLRFLAYLSDVLPRDPLLWFATLSLVLAAPLAHLSIRFRNGPLLSPFQGPPEFVALQAVGWTLYTLSLVLEGIRFAEGRGFDTQHSWTIESLMYLVPYSMVAFSAVLWKGETTEEPERVVLSPTRRRSAFDDRVPAASEDSWKSTTSQESMMYHAKQLLDELSRDNAAQDRFPELQHQLSLFVRQRGKEQGPQRSDSPGNSPSSSKSISPSHGPLRIAGITVATLSISEVLLYVLAALYSTDSHRGATAVVLTVSGMICATLTSFSVHLIVGPLVYPDTYHRFMPFSGGGSFVVLQACGSVGLFAAAERSAASNAAPSLLEVHAEGSVAVLLFLATFTLHHIHENVSTFVNDAIGPVVVLLSTTSVMLALPLSAVALRKTRRPASSPKLLDDNVMNIASLENESSLDSVMLALPLSAVALRKTRRPASSPKLLDDNVMNIASLENESSLDATPTKKKPTKATNKHRPSSSGADRSNEDKSDDSTMEYFVIPIMTSFPVGELYVGYFTLNHYTVYATMVLQGVLYGFYALMALIVVLIVSRSSAFGHTLKELRKTSMTWILYMIPTIIVLPSYLVPLLFPCRSTMLW</sequence>
<feature type="transmembrane region" description="Helical" evidence="2">
    <location>
        <begin position="1565"/>
        <end position="1585"/>
    </location>
</feature>
<dbReference type="Proteomes" id="UP000051952">
    <property type="component" value="Unassembled WGS sequence"/>
</dbReference>
<feature type="transmembrane region" description="Helical" evidence="2">
    <location>
        <begin position="910"/>
        <end position="933"/>
    </location>
</feature>
<keyword evidence="2" id="KW-0472">Membrane</keyword>
<feature type="transmembrane region" description="Helical" evidence="2">
    <location>
        <begin position="1060"/>
        <end position="1077"/>
    </location>
</feature>
<feature type="transmembrane region" description="Helical" evidence="2">
    <location>
        <begin position="557"/>
        <end position="577"/>
    </location>
</feature>
<feature type="compositionally biased region" description="Acidic residues" evidence="1">
    <location>
        <begin position="224"/>
        <end position="236"/>
    </location>
</feature>
<keyword evidence="2 3" id="KW-0812">Transmembrane</keyword>
<feature type="transmembrane region" description="Helical" evidence="2">
    <location>
        <begin position="1023"/>
        <end position="1040"/>
    </location>
</feature>
<feature type="region of interest" description="Disordered" evidence="1">
    <location>
        <begin position="219"/>
        <end position="241"/>
    </location>
</feature>
<feature type="region of interest" description="Disordered" evidence="1">
    <location>
        <begin position="344"/>
        <end position="372"/>
    </location>
</feature>
<feature type="transmembrane region" description="Helical" evidence="2">
    <location>
        <begin position="1290"/>
        <end position="1314"/>
    </location>
</feature>
<name>A0A0S4JP25_BODSA</name>
<feature type="compositionally biased region" description="Basic and acidic residues" evidence="1">
    <location>
        <begin position="359"/>
        <end position="372"/>
    </location>
</feature>
<feature type="transmembrane region" description="Helical" evidence="2">
    <location>
        <begin position="1494"/>
        <end position="1515"/>
    </location>
</feature>
<feature type="transmembrane region" description="Helical" evidence="2">
    <location>
        <begin position="677"/>
        <end position="697"/>
    </location>
</feature>
<keyword evidence="4" id="KW-1185">Reference proteome</keyword>
<keyword evidence="2" id="KW-1133">Transmembrane helix</keyword>
<feature type="transmembrane region" description="Helical" evidence="2">
    <location>
        <begin position="1224"/>
        <end position="1245"/>
    </location>
</feature>
<feature type="non-terminal residue" evidence="3">
    <location>
        <position position="1593"/>
    </location>
</feature>
<feature type="compositionally biased region" description="Basic residues" evidence="1">
    <location>
        <begin position="1461"/>
        <end position="1474"/>
    </location>
</feature>
<feature type="transmembrane region" description="Helical" evidence="2">
    <location>
        <begin position="1257"/>
        <end position="1278"/>
    </location>
</feature>
<feature type="transmembrane region" description="Helical" evidence="2">
    <location>
        <begin position="1521"/>
        <end position="1545"/>
    </location>
</feature>
<feature type="transmembrane region" description="Helical" evidence="2">
    <location>
        <begin position="940"/>
        <end position="961"/>
    </location>
</feature>
<evidence type="ECO:0000256" key="1">
    <source>
        <dbReference type="SAM" id="MobiDB-lite"/>
    </source>
</evidence>
<reference evidence="4" key="1">
    <citation type="submission" date="2015-09" db="EMBL/GenBank/DDBJ databases">
        <authorList>
            <consortium name="Pathogen Informatics"/>
        </authorList>
    </citation>
    <scope>NUCLEOTIDE SEQUENCE [LARGE SCALE GENOMIC DNA]</scope>
    <source>
        <strain evidence="4">Lake Konstanz</strain>
    </source>
</reference>
<dbReference type="EMBL" id="CYKH01001980">
    <property type="protein sequence ID" value="CUG91924.1"/>
    <property type="molecule type" value="Genomic_DNA"/>
</dbReference>
<feature type="region of interest" description="Disordered" evidence="1">
    <location>
        <begin position="1455"/>
        <end position="1487"/>
    </location>
</feature>
<proteinExistence type="predicted"/>
<feature type="transmembrane region" description="Helical" evidence="2">
    <location>
        <begin position="996"/>
        <end position="1016"/>
    </location>
</feature>
<protein>
    <submittedName>
        <fullName evidence="3">Transmembrane protein, putative</fullName>
    </submittedName>
</protein>